<sequence>MIGKVRQNDSFRATAGYVLGKPGARIIGGNMVGSSLDELAAEFCLSRDLKPMLKRPVGHLMLSLPHHESLLDEPLVDLGDRYLQGMGFDLDEHQYVMVRHIDRQHEHVHIIASRINVLSGLVADDSFERYRSQAVVRGLERDFNLTPVLSSWEVGRRSPTRGQRETLTKTGVEAVQTRLQNLIEKSAQRDAPVMQFLQAMSEAGVDLAVYSDAQTNEIAGISYSLDGVNMSGSDLGNRYTFPGLQRTFNLQYEPERDNAQIQNFFAQTDRVNAIAMALLDTARLLHRYHLNLLDGKQYRLTIRNQPQRELVLQRKRQASEGVEVEKIASIMLEKPLRAIGYSLSQSDVEHFEQQQEPLKRLLALSDQGKLQINKIVEAMQL</sequence>
<accession>A0A2T1E1L4</accession>
<dbReference type="EMBL" id="PVWK01000102">
    <property type="protein sequence ID" value="PSB26645.1"/>
    <property type="molecule type" value="Genomic_DNA"/>
</dbReference>
<proteinExistence type="predicted"/>
<name>A0A2T1E1L4_9CYAN</name>
<feature type="domain" description="MobA/VirD2-like nuclease" evidence="1">
    <location>
        <begin position="23"/>
        <end position="145"/>
    </location>
</feature>
<dbReference type="RefSeq" id="WP_106257906.1">
    <property type="nucleotide sequence ID" value="NZ_CAWNSW010000040.1"/>
</dbReference>
<protein>
    <recommendedName>
        <fullName evidence="1">MobA/VirD2-like nuclease domain-containing protein</fullName>
    </recommendedName>
</protein>
<keyword evidence="3" id="KW-1185">Reference proteome</keyword>
<gene>
    <name evidence="2" type="ORF">C7B82_19260</name>
</gene>
<evidence type="ECO:0000313" key="3">
    <source>
        <dbReference type="Proteomes" id="UP000239576"/>
    </source>
</evidence>
<dbReference type="AlphaFoldDB" id="A0A2T1E1L4"/>
<comment type="caution">
    <text evidence="2">The sequence shown here is derived from an EMBL/GenBank/DDBJ whole genome shotgun (WGS) entry which is preliminary data.</text>
</comment>
<dbReference type="OrthoDB" id="423968at2"/>
<evidence type="ECO:0000259" key="1">
    <source>
        <dbReference type="Pfam" id="PF03432"/>
    </source>
</evidence>
<dbReference type="Pfam" id="PF03432">
    <property type="entry name" value="Relaxase"/>
    <property type="match status" value="1"/>
</dbReference>
<organism evidence="2 3">
    <name type="scientific">Stenomitos frigidus ULC18</name>
    <dbReference type="NCBI Taxonomy" id="2107698"/>
    <lineage>
        <taxon>Bacteria</taxon>
        <taxon>Bacillati</taxon>
        <taxon>Cyanobacteriota</taxon>
        <taxon>Cyanophyceae</taxon>
        <taxon>Leptolyngbyales</taxon>
        <taxon>Leptolyngbyaceae</taxon>
        <taxon>Stenomitos</taxon>
    </lineage>
</organism>
<reference evidence="2 3" key="2">
    <citation type="submission" date="2018-03" db="EMBL/GenBank/DDBJ databases">
        <title>The ancient ancestry and fast evolution of plastids.</title>
        <authorList>
            <person name="Moore K.R."/>
            <person name="Magnabosco C."/>
            <person name="Momper L."/>
            <person name="Gold D.A."/>
            <person name="Bosak T."/>
            <person name="Fournier G.P."/>
        </authorList>
    </citation>
    <scope>NUCLEOTIDE SEQUENCE [LARGE SCALE GENOMIC DNA]</scope>
    <source>
        <strain evidence="2 3">ULC18</strain>
    </source>
</reference>
<reference evidence="3" key="1">
    <citation type="submission" date="2018-02" db="EMBL/GenBank/DDBJ databases">
        <authorList>
            <person name="Moore K."/>
            <person name="Momper L."/>
        </authorList>
    </citation>
    <scope>NUCLEOTIDE SEQUENCE [LARGE SCALE GENOMIC DNA]</scope>
    <source>
        <strain evidence="3">ULC18</strain>
    </source>
</reference>
<dbReference type="Proteomes" id="UP000239576">
    <property type="component" value="Unassembled WGS sequence"/>
</dbReference>
<dbReference type="InterPro" id="IPR005094">
    <property type="entry name" value="Endonuclease_MobA/VirD2"/>
</dbReference>
<evidence type="ECO:0000313" key="2">
    <source>
        <dbReference type="EMBL" id="PSB26645.1"/>
    </source>
</evidence>